<dbReference type="EMBL" id="FONR01000014">
    <property type="protein sequence ID" value="SFG01126.1"/>
    <property type="molecule type" value="Genomic_DNA"/>
</dbReference>
<feature type="region of interest" description="Disordered" evidence="1">
    <location>
        <begin position="157"/>
        <end position="181"/>
    </location>
</feature>
<evidence type="ECO:0000313" key="2">
    <source>
        <dbReference type="EMBL" id="SFG01126.1"/>
    </source>
</evidence>
<dbReference type="Proteomes" id="UP000181942">
    <property type="component" value="Unassembled WGS sequence"/>
</dbReference>
<name>A0A1I2NI59_9ACTN</name>
<evidence type="ECO:0000313" key="3">
    <source>
        <dbReference type="Proteomes" id="UP000181942"/>
    </source>
</evidence>
<protein>
    <submittedName>
        <fullName evidence="2">Uncharacterized protein</fullName>
    </submittedName>
</protein>
<gene>
    <name evidence="2" type="ORF">SAMN02787118_114303</name>
</gene>
<reference evidence="2 3" key="1">
    <citation type="submission" date="2016-10" db="EMBL/GenBank/DDBJ databases">
        <authorList>
            <person name="de Groot N.N."/>
        </authorList>
    </citation>
    <scope>NUCLEOTIDE SEQUENCE [LARGE SCALE GENOMIC DNA]</scope>
    <source>
        <strain evidence="2 3">OK461</strain>
    </source>
</reference>
<dbReference type="AlphaFoldDB" id="A0A1I2NI59"/>
<evidence type="ECO:0000256" key="1">
    <source>
        <dbReference type="SAM" id="MobiDB-lite"/>
    </source>
</evidence>
<proteinExistence type="predicted"/>
<sequence>MGDEATRRLPAVLGTEASGVLRAAATSRNREVDLAEPRWTAVGCTGARLAAVVERSRPPAPQRPRKYVVKVCPADGRGREGARHHAALERFPADFAARHRVSLEGDPIGLPGGGELLLQNIAGSSLARCRPMSEFAPADRALTAAAVARALTQDWNEETTSQEFGQRGVPVARRTTPGHRR</sequence>
<dbReference type="OrthoDB" id="414967at2"/>
<accession>A0A1I2NI59</accession>
<dbReference type="RefSeq" id="WP_143138296.1">
    <property type="nucleotide sequence ID" value="NZ_FONR01000014.1"/>
</dbReference>
<organism evidence="2 3">
    <name type="scientific">Streptomyces mirabilis</name>
    <dbReference type="NCBI Taxonomy" id="68239"/>
    <lineage>
        <taxon>Bacteria</taxon>
        <taxon>Bacillati</taxon>
        <taxon>Actinomycetota</taxon>
        <taxon>Actinomycetes</taxon>
        <taxon>Kitasatosporales</taxon>
        <taxon>Streptomycetaceae</taxon>
        <taxon>Streptomyces</taxon>
    </lineage>
</organism>